<dbReference type="Proteomes" id="UP000436483">
    <property type="component" value="Unassembled WGS sequence"/>
</dbReference>
<dbReference type="RefSeq" id="WP_160886647.1">
    <property type="nucleotide sequence ID" value="NZ_WURB01000017.1"/>
</dbReference>
<accession>A0A7X3SQG7</accession>
<name>A0A7X3SQG7_9HYPH</name>
<reference evidence="2 3" key="1">
    <citation type="submission" date="2019-12" db="EMBL/GenBank/DDBJ databases">
        <authorList>
            <person name="Yuan C.-G."/>
        </authorList>
    </citation>
    <scope>NUCLEOTIDE SEQUENCE [LARGE SCALE GENOMIC DNA]</scope>
    <source>
        <strain evidence="2 3">KCTC 23863</strain>
    </source>
</reference>
<evidence type="ECO:0000313" key="3">
    <source>
        <dbReference type="Proteomes" id="UP000436483"/>
    </source>
</evidence>
<dbReference type="CDD" id="cd00085">
    <property type="entry name" value="HNHc"/>
    <property type="match status" value="1"/>
</dbReference>
<reference evidence="2 3" key="2">
    <citation type="submission" date="2020-01" db="EMBL/GenBank/DDBJ databases">
        <title>Microvirga sp. nov., an arsenate reduction bacterium isolated from Tibet hotspring sediments.</title>
        <authorList>
            <person name="Xian W.-D."/>
            <person name="Li W.-J."/>
        </authorList>
    </citation>
    <scope>NUCLEOTIDE SEQUENCE [LARGE SCALE GENOMIC DNA]</scope>
    <source>
        <strain evidence="2 3">KCTC 23863</strain>
    </source>
</reference>
<protein>
    <submittedName>
        <fullName evidence="2">HNH endonuclease</fullName>
    </submittedName>
</protein>
<gene>
    <name evidence="2" type="ORF">GR328_19215</name>
</gene>
<keyword evidence="2" id="KW-0540">Nuclease</keyword>
<dbReference type="Pfam" id="PF13395">
    <property type="entry name" value="HNH_4"/>
    <property type="match status" value="1"/>
</dbReference>
<dbReference type="GO" id="GO:0004519">
    <property type="term" value="F:endonuclease activity"/>
    <property type="evidence" value="ECO:0007669"/>
    <property type="project" value="UniProtKB-KW"/>
</dbReference>
<keyword evidence="2" id="KW-0378">Hydrolase</keyword>
<dbReference type="AlphaFoldDB" id="A0A7X3SQG7"/>
<comment type="caution">
    <text evidence="2">The sequence shown here is derived from an EMBL/GenBank/DDBJ whole genome shotgun (WGS) entry which is preliminary data.</text>
</comment>
<organism evidence="2 3">
    <name type="scientific">Microvirga makkahensis</name>
    <dbReference type="NCBI Taxonomy" id="1128670"/>
    <lineage>
        <taxon>Bacteria</taxon>
        <taxon>Pseudomonadati</taxon>
        <taxon>Pseudomonadota</taxon>
        <taxon>Alphaproteobacteria</taxon>
        <taxon>Hyphomicrobiales</taxon>
        <taxon>Methylobacteriaceae</taxon>
        <taxon>Microvirga</taxon>
    </lineage>
</organism>
<evidence type="ECO:0000259" key="1">
    <source>
        <dbReference type="Pfam" id="PF13395"/>
    </source>
</evidence>
<keyword evidence="2" id="KW-0255">Endonuclease</keyword>
<proteinExistence type="predicted"/>
<dbReference type="InterPro" id="IPR003615">
    <property type="entry name" value="HNH_nuc"/>
</dbReference>
<keyword evidence="3" id="KW-1185">Reference proteome</keyword>
<dbReference type="EMBL" id="WURB01000017">
    <property type="protein sequence ID" value="MXQ13551.1"/>
    <property type="molecule type" value="Genomic_DNA"/>
</dbReference>
<sequence length="340" mass="39023">MSEFTDQDHWKALILYGLNQATYKIALGKTLLSLSDQGYTSVPWDVLSHEFLHQYLQRLASSEAMPQQSNPSRRTKMERIIAERQVDKLSLDQAVNEVGRTAFEDVINRFHNLGNDTSFQDKFYRTNFGRTLELTDELHAVAVSGRSELEEELNARWALLEGAFTMSHERHEHYELANDLRLTYLANGHKRKGLTSNIPFLQGYQGNTCFYCGEPMAPDDIHVDHVLPRQVVHHDEVWNLVLAHSLCNGLKSDRVVGEHFMHKLIARNENIMGSNHPWKARIASSLGGTPQARSRALMKHYDQVKLILRDNYWGGSAFYNPESDPFYTRLITVLNNGSRR</sequence>
<feature type="domain" description="HNH nuclease" evidence="1">
    <location>
        <begin position="209"/>
        <end position="255"/>
    </location>
</feature>
<dbReference type="OrthoDB" id="7348755at2"/>
<evidence type="ECO:0000313" key="2">
    <source>
        <dbReference type="EMBL" id="MXQ13551.1"/>
    </source>
</evidence>
<dbReference type="Gene3D" id="1.10.30.50">
    <property type="match status" value="1"/>
</dbReference>